<keyword evidence="2" id="KW-1185">Reference proteome</keyword>
<proteinExistence type="predicted"/>
<reference evidence="1 2" key="1">
    <citation type="submission" date="2015-11" db="EMBL/GenBank/DDBJ databases">
        <title>Genomic analysis of 38 Legionella species identifies large and diverse effector repertoires.</title>
        <authorList>
            <person name="Burstein D."/>
            <person name="Amaro F."/>
            <person name="Zusman T."/>
            <person name="Lifshitz Z."/>
            <person name="Cohen O."/>
            <person name="Gilbert J.A."/>
            <person name="Pupko T."/>
            <person name="Shuman H.A."/>
            <person name="Segal G."/>
        </authorList>
    </citation>
    <scope>NUCLEOTIDE SEQUENCE [LARGE SCALE GENOMIC DNA]</scope>
    <source>
        <strain evidence="1 2">ATCC 49655</strain>
    </source>
</reference>
<comment type="caution">
    <text evidence="1">The sequence shown here is derived from an EMBL/GenBank/DDBJ whole genome shotgun (WGS) entry which is preliminary data.</text>
</comment>
<evidence type="ECO:0000313" key="2">
    <source>
        <dbReference type="Proteomes" id="UP000054600"/>
    </source>
</evidence>
<dbReference type="PATRIC" id="fig|1122169.6.peg.2098"/>
<accession>A0A0W0YRW0</accession>
<dbReference type="EMBL" id="LNYW01000048">
    <property type="protein sequence ID" value="KTD59556.1"/>
    <property type="molecule type" value="Genomic_DNA"/>
</dbReference>
<organism evidence="1 2">
    <name type="scientific">Legionella shakespearei DSM 23087</name>
    <dbReference type="NCBI Taxonomy" id="1122169"/>
    <lineage>
        <taxon>Bacteria</taxon>
        <taxon>Pseudomonadati</taxon>
        <taxon>Pseudomonadota</taxon>
        <taxon>Gammaproteobacteria</taxon>
        <taxon>Legionellales</taxon>
        <taxon>Legionellaceae</taxon>
        <taxon>Legionella</taxon>
    </lineage>
</organism>
<protein>
    <submittedName>
        <fullName evidence="1">Uncharacterized protein</fullName>
    </submittedName>
</protein>
<dbReference type="AlphaFoldDB" id="A0A0W0YRW0"/>
<evidence type="ECO:0000313" key="1">
    <source>
        <dbReference type="EMBL" id="KTD59556.1"/>
    </source>
</evidence>
<sequence length="228" mass="26431">MIVIRKVKSIIFICITIMFFNCYAGETGIEQITITPKMQDSILLSPFKANLQTNNGHRFIAYLYAPDEKSEETDSFSRVTKQEYHTISKVGHFFIYLYDVETKSFSNYRTKVFKSFSKTRFNDEGAKIMILSGSKVRRADVLLISQFGTGSGDVYEAYGFSKNNTYLKNYNFSEKYKEEQIYYEQFYGSVISKEEKLGRLAYNPSMSEAGEYQQEKYLSISEDLVLVK</sequence>
<dbReference type="OrthoDB" id="5639036at2"/>
<dbReference type="RefSeq" id="WP_018578278.1">
    <property type="nucleotide sequence ID" value="NZ_KB892428.1"/>
</dbReference>
<gene>
    <name evidence="1" type="ORF">Lsha_1828</name>
</gene>
<dbReference type="eggNOG" id="ENOG5031F6N">
    <property type="taxonomic scope" value="Bacteria"/>
</dbReference>
<name>A0A0W0YRW0_9GAMM</name>
<dbReference type="Proteomes" id="UP000054600">
    <property type="component" value="Unassembled WGS sequence"/>
</dbReference>